<evidence type="ECO:0000313" key="1">
    <source>
        <dbReference type="EMBL" id="GAI02170.1"/>
    </source>
</evidence>
<dbReference type="AlphaFoldDB" id="X1LIH4"/>
<dbReference type="EMBL" id="BARU01046518">
    <property type="protein sequence ID" value="GAI02170.1"/>
    <property type="molecule type" value="Genomic_DNA"/>
</dbReference>
<feature type="non-terminal residue" evidence="1">
    <location>
        <position position="1"/>
    </location>
</feature>
<organism evidence="1">
    <name type="scientific">marine sediment metagenome</name>
    <dbReference type="NCBI Taxonomy" id="412755"/>
    <lineage>
        <taxon>unclassified sequences</taxon>
        <taxon>metagenomes</taxon>
        <taxon>ecological metagenomes</taxon>
    </lineage>
</organism>
<reference evidence="1" key="1">
    <citation type="journal article" date="2014" name="Front. Microbiol.">
        <title>High frequency of phylogenetically diverse reductive dehalogenase-homologous genes in deep subseafloor sedimentary metagenomes.</title>
        <authorList>
            <person name="Kawai M."/>
            <person name="Futagami T."/>
            <person name="Toyoda A."/>
            <person name="Takaki Y."/>
            <person name="Nishi S."/>
            <person name="Hori S."/>
            <person name="Arai W."/>
            <person name="Tsubouchi T."/>
            <person name="Morono Y."/>
            <person name="Uchiyama I."/>
            <person name="Ito T."/>
            <person name="Fujiyama A."/>
            <person name="Inagaki F."/>
            <person name="Takami H."/>
        </authorList>
    </citation>
    <scope>NUCLEOTIDE SEQUENCE</scope>
    <source>
        <strain evidence="1">Expedition CK06-06</strain>
    </source>
</reference>
<accession>X1LIH4</accession>
<sequence>PVRLNKDLGTFFTKYLQPAAAELLEILNPVLEIGWLYLHKFDYNLISCLKKLCRKINSTNFKLLNYKDKKLINRLRLLENLFLMLQYRPEYPERTGLLPGIMLIRFKGLD</sequence>
<gene>
    <name evidence="1" type="ORF">S03H2_70137</name>
</gene>
<protein>
    <submittedName>
        <fullName evidence="1">Uncharacterized protein</fullName>
    </submittedName>
</protein>
<proteinExistence type="predicted"/>
<name>X1LIH4_9ZZZZ</name>
<comment type="caution">
    <text evidence="1">The sequence shown here is derived from an EMBL/GenBank/DDBJ whole genome shotgun (WGS) entry which is preliminary data.</text>
</comment>